<organism evidence="1 2">
    <name type="scientific">Saccharothrix syringae</name>
    <name type="common">Nocardiopsis syringae</name>
    <dbReference type="NCBI Taxonomy" id="103733"/>
    <lineage>
        <taxon>Bacteria</taxon>
        <taxon>Bacillati</taxon>
        <taxon>Actinomycetota</taxon>
        <taxon>Actinomycetes</taxon>
        <taxon>Pseudonocardiales</taxon>
        <taxon>Pseudonocardiaceae</taxon>
        <taxon>Saccharothrix</taxon>
    </lineage>
</organism>
<sequence>MTTPDLPTRPPVDVCTWLGRHGFISSASGRVHRHPTTGARVVIHNTDQVDLTVHAHGGAWRARLTRVPFPVIAATVAALDRKDAR</sequence>
<keyword evidence="2" id="KW-1185">Reference proteome</keyword>
<proteinExistence type="predicted"/>
<dbReference type="Proteomes" id="UP000325787">
    <property type="component" value="Chromosome"/>
</dbReference>
<dbReference type="EMBL" id="CP034550">
    <property type="protein sequence ID" value="QFZ18493.1"/>
    <property type="molecule type" value="Genomic_DNA"/>
</dbReference>
<dbReference type="RefSeq" id="WP_153278083.1">
    <property type="nucleotide sequence ID" value="NZ_CP034550.1"/>
</dbReference>
<dbReference type="AlphaFoldDB" id="A0A5Q0GX77"/>
<name>A0A5Q0GX77_SACSY</name>
<protein>
    <submittedName>
        <fullName evidence="1">Uncharacterized protein</fullName>
    </submittedName>
</protein>
<accession>A0A5Q0GX77</accession>
<gene>
    <name evidence="1" type="ORF">EKG83_14310</name>
</gene>
<evidence type="ECO:0000313" key="1">
    <source>
        <dbReference type="EMBL" id="QFZ18493.1"/>
    </source>
</evidence>
<dbReference type="KEGG" id="ssyi:EKG83_14310"/>
<evidence type="ECO:0000313" key="2">
    <source>
        <dbReference type="Proteomes" id="UP000325787"/>
    </source>
</evidence>
<reference evidence="2" key="1">
    <citation type="journal article" date="2021" name="Curr. Microbiol.">
        <title>Complete genome of nocamycin-producing strain Saccharothrix syringae NRRL B-16468 reveals the biosynthetic potential for secondary metabolites.</title>
        <authorList>
            <person name="Mo X."/>
            <person name="Yang S."/>
        </authorList>
    </citation>
    <scope>NUCLEOTIDE SEQUENCE [LARGE SCALE GENOMIC DNA]</scope>
    <source>
        <strain evidence="2">ATCC 51364 / DSM 43886 / JCM 6844 / KCTC 9398 / NBRC 14523 / NRRL B-16468 / INA 2240</strain>
    </source>
</reference>